<comment type="caution">
    <text evidence="1">The sequence shown here is derived from an EMBL/GenBank/DDBJ whole genome shotgun (WGS) entry which is preliminary data.</text>
</comment>
<gene>
    <name evidence="1" type="ORF">G5B26_18655</name>
</gene>
<organism evidence="1 2">
    <name type="scientific">Enterocloster clostridioformis</name>
    <dbReference type="NCBI Taxonomy" id="1531"/>
    <lineage>
        <taxon>Bacteria</taxon>
        <taxon>Bacillati</taxon>
        <taxon>Bacillota</taxon>
        <taxon>Clostridia</taxon>
        <taxon>Lachnospirales</taxon>
        <taxon>Lachnospiraceae</taxon>
        <taxon>Enterocloster</taxon>
    </lineage>
</organism>
<evidence type="ECO:0000313" key="1">
    <source>
        <dbReference type="EMBL" id="NSJ45565.1"/>
    </source>
</evidence>
<evidence type="ECO:0000313" key="2">
    <source>
        <dbReference type="Proteomes" id="UP000719916"/>
    </source>
</evidence>
<name>A0ABD6LNP6_9FIRM</name>
<accession>A0ABD6LNP6</accession>
<dbReference type="AlphaFoldDB" id="A0ABD6LNP6"/>
<protein>
    <submittedName>
        <fullName evidence="1">Uncharacterized protein</fullName>
    </submittedName>
</protein>
<proteinExistence type="predicted"/>
<sequence length="46" mass="5148">MGVFRKELDKLNKLACKATEETILNWIETEGYSVDGPVVLDDSGDF</sequence>
<dbReference type="RefSeq" id="WP_155418912.1">
    <property type="nucleotide sequence ID" value="NZ_CAUBGG010000001.1"/>
</dbReference>
<dbReference type="EMBL" id="JAAISW010000039">
    <property type="protein sequence ID" value="NSJ45565.1"/>
    <property type="molecule type" value="Genomic_DNA"/>
</dbReference>
<reference evidence="1 2" key="1">
    <citation type="journal article" date="2020" name="Cell Host Microbe">
        <title>Functional and Genomic Variation between Human-Derived Isolates of Lachnospiraceae Reveals Inter- and Intra-Species Diversity.</title>
        <authorList>
            <person name="Sorbara M.T."/>
            <person name="Littmann E.R."/>
            <person name="Fontana E."/>
            <person name="Moody T.U."/>
            <person name="Kohout C.E."/>
            <person name="Gjonbalaj M."/>
            <person name="Eaton V."/>
            <person name="Seok R."/>
            <person name="Leiner I.M."/>
            <person name="Pamer E.G."/>
        </authorList>
    </citation>
    <scope>NUCLEOTIDE SEQUENCE [LARGE SCALE GENOMIC DNA]</scope>
    <source>
        <strain evidence="1 2">MSK.2.26</strain>
    </source>
</reference>
<dbReference type="Proteomes" id="UP000719916">
    <property type="component" value="Unassembled WGS sequence"/>
</dbReference>